<organism evidence="2 3">
    <name type="scientific">Nematostella vectensis</name>
    <name type="common">Starlet sea anemone</name>
    <dbReference type="NCBI Taxonomy" id="45351"/>
    <lineage>
        <taxon>Eukaryota</taxon>
        <taxon>Metazoa</taxon>
        <taxon>Cnidaria</taxon>
        <taxon>Anthozoa</taxon>
        <taxon>Hexacorallia</taxon>
        <taxon>Actiniaria</taxon>
        <taxon>Edwardsiidae</taxon>
        <taxon>Nematostella</taxon>
    </lineage>
</organism>
<feature type="compositionally biased region" description="Basic and acidic residues" evidence="1">
    <location>
        <begin position="157"/>
        <end position="203"/>
    </location>
</feature>
<feature type="compositionally biased region" description="Acidic residues" evidence="1">
    <location>
        <begin position="252"/>
        <end position="261"/>
    </location>
</feature>
<dbReference type="AlphaFoldDB" id="A7RLF1"/>
<feature type="region of interest" description="Disordered" evidence="1">
    <location>
        <begin position="32"/>
        <end position="439"/>
    </location>
</feature>
<evidence type="ECO:0000313" key="2">
    <source>
        <dbReference type="EMBL" id="EDO47594.1"/>
    </source>
</evidence>
<feature type="compositionally biased region" description="Basic and acidic residues" evidence="1">
    <location>
        <begin position="314"/>
        <end position="323"/>
    </location>
</feature>
<gene>
    <name evidence="2" type="ORF">NEMVEDRAFT_v1g239118</name>
</gene>
<dbReference type="HOGENOM" id="CLU_466395_0_0_1"/>
<proteinExistence type="predicted"/>
<feature type="compositionally biased region" description="Basic and acidic residues" evidence="1">
    <location>
        <begin position="60"/>
        <end position="139"/>
    </location>
</feature>
<dbReference type="OMA" id="VEWWANT"/>
<keyword evidence="3" id="KW-1185">Reference proteome</keyword>
<reference evidence="2 3" key="1">
    <citation type="journal article" date="2007" name="Science">
        <title>Sea anemone genome reveals ancestral eumetazoan gene repertoire and genomic organization.</title>
        <authorList>
            <person name="Putnam N.H."/>
            <person name="Srivastava M."/>
            <person name="Hellsten U."/>
            <person name="Dirks B."/>
            <person name="Chapman J."/>
            <person name="Salamov A."/>
            <person name="Terry A."/>
            <person name="Shapiro H."/>
            <person name="Lindquist E."/>
            <person name="Kapitonov V.V."/>
            <person name="Jurka J."/>
            <person name="Genikhovich G."/>
            <person name="Grigoriev I.V."/>
            <person name="Lucas S.M."/>
            <person name="Steele R.E."/>
            <person name="Finnerty J.R."/>
            <person name="Technau U."/>
            <person name="Martindale M.Q."/>
            <person name="Rokhsar D.S."/>
        </authorList>
    </citation>
    <scope>NUCLEOTIDE SEQUENCE [LARGE SCALE GENOMIC DNA]</scope>
    <source>
        <strain evidence="3">CH2 X CH6</strain>
    </source>
</reference>
<protein>
    <submittedName>
        <fullName evidence="2">Uncharacterized protein</fullName>
    </submittedName>
</protein>
<name>A7RLF1_NEMVE</name>
<evidence type="ECO:0000256" key="1">
    <source>
        <dbReference type="SAM" id="MobiDB-lite"/>
    </source>
</evidence>
<dbReference type="EMBL" id="DS469518">
    <property type="protein sequence ID" value="EDO47594.1"/>
    <property type="molecule type" value="Genomic_DNA"/>
</dbReference>
<feature type="compositionally biased region" description="Basic and acidic residues" evidence="1">
    <location>
        <begin position="262"/>
        <end position="283"/>
    </location>
</feature>
<feature type="compositionally biased region" description="Low complexity" evidence="1">
    <location>
        <begin position="391"/>
        <end position="400"/>
    </location>
</feature>
<dbReference type="STRING" id="45351.A7RLF1"/>
<feature type="compositionally biased region" description="Basic and acidic residues" evidence="1">
    <location>
        <begin position="210"/>
        <end position="220"/>
    </location>
</feature>
<accession>A7RLF1</accession>
<dbReference type="InParanoid" id="A7RLF1"/>
<evidence type="ECO:0000313" key="3">
    <source>
        <dbReference type="Proteomes" id="UP000001593"/>
    </source>
</evidence>
<dbReference type="Proteomes" id="UP000001593">
    <property type="component" value="Unassembled WGS sequence"/>
</dbReference>
<feature type="compositionally biased region" description="Acidic residues" evidence="1">
    <location>
        <begin position="300"/>
        <end position="313"/>
    </location>
</feature>
<feature type="compositionally biased region" description="Acidic residues" evidence="1">
    <location>
        <begin position="401"/>
        <end position="416"/>
    </location>
</feature>
<sequence length="585" mass="65621">MSRSRKNYQRSDSSLEEEELIRSFESITKVFSEAWNTKKPPMASKDNSLSRSEDADSLDEEVRRIMSPEKKPEKTGETQDKGNKKGKDDKGDGGRDSKDEGSNEKNVKNGVRENPDRDDKEETGVDDERSLDGEQKEKGMGSIVSSTLDDMGSSVAKDSDEEKRKSDDDENKEGGVRSKRVDQDQEKAKEEGKAEKEAERNDSSEDENKDSDAKAAQTKEVEEEEVRSNRGNLDEQSTEANGNNTDTHSDDSEKDSDDDEKSADTKNDEISDSDKSDTEKDADSDSENDGSGTSESEYLSSEESDEDVNEEFDLEKYIRKLERGTSSSEDDASSVTSEKLINRAVLRATKNFRRANVDTVKQNSDSESSDSEPEVEPKPKKEKPPKKEQSGSEQSSGSSSEETDSFLDFTDDESISSDDTSVVSDEFNEDERVNGSQSEHTVSPFDIICMHYMGGARKEEKPVKIELQDYELGHVHQLDTSLGASRVMDLRWPFTNYYVKEIDDLSSFDKDADEPTNTDELNPNVLPCYKSFESSALVPSRRRSVMSGRVWWVEWWANTSRTDTPNETPAGGKAASRTFQLIQRF</sequence>
<feature type="compositionally biased region" description="Polar residues" evidence="1">
    <location>
        <begin position="229"/>
        <end position="244"/>
    </location>
</feature>